<keyword evidence="4 9" id="KW-0812">Transmembrane</keyword>
<protein>
    <submittedName>
        <fullName evidence="11">Branched-chain amino acid transport system permease protein</fullName>
    </submittedName>
</protein>
<feature type="transmembrane region" description="Helical" evidence="9">
    <location>
        <begin position="25"/>
        <end position="45"/>
    </location>
</feature>
<dbReference type="InterPro" id="IPR051120">
    <property type="entry name" value="ABC_AA/LPS_Transport"/>
</dbReference>
<dbReference type="GO" id="GO:0005524">
    <property type="term" value="F:ATP binding"/>
    <property type="evidence" value="ECO:0007669"/>
    <property type="project" value="UniProtKB-KW"/>
</dbReference>
<keyword evidence="6" id="KW-0067">ATP-binding</keyword>
<keyword evidence="8 9" id="KW-0472">Membrane</keyword>
<gene>
    <name evidence="11" type="ORF">SAMN04488135_102304</name>
</gene>
<keyword evidence="7 9" id="KW-1133">Transmembrane helix</keyword>
<dbReference type="SMART" id="SM00382">
    <property type="entry name" value="AAA"/>
    <property type="match status" value="1"/>
</dbReference>
<feature type="transmembrane region" description="Helical" evidence="9">
    <location>
        <begin position="130"/>
        <end position="150"/>
    </location>
</feature>
<comment type="subcellular location">
    <subcellularLocation>
        <location evidence="1">Cell membrane</location>
        <topology evidence="1">Multi-pass membrane protein</topology>
    </subcellularLocation>
</comment>
<reference evidence="11 12" key="1">
    <citation type="submission" date="2016-11" db="EMBL/GenBank/DDBJ databases">
        <authorList>
            <person name="Jaros S."/>
            <person name="Januszkiewicz K."/>
            <person name="Wedrychowicz H."/>
        </authorList>
    </citation>
    <scope>NUCLEOTIDE SEQUENCE [LARGE SCALE GENOMIC DNA]</scope>
    <source>
        <strain evidence="11 12">CGMCC 1.10190</strain>
    </source>
</reference>
<dbReference type="CDD" id="cd06581">
    <property type="entry name" value="TM_PBP1_LivM_like"/>
    <property type="match status" value="1"/>
</dbReference>
<organism evidence="11 12">
    <name type="scientific">Pollutimonas bauzanensis</name>
    <dbReference type="NCBI Taxonomy" id="658167"/>
    <lineage>
        <taxon>Bacteria</taxon>
        <taxon>Pseudomonadati</taxon>
        <taxon>Pseudomonadota</taxon>
        <taxon>Betaproteobacteria</taxon>
        <taxon>Burkholderiales</taxon>
        <taxon>Alcaligenaceae</taxon>
        <taxon>Pollutimonas</taxon>
    </lineage>
</organism>
<dbReference type="GO" id="GO:0015658">
    <property type="term" value="F:branched-chain amino acid transmembrane transporter activity"/>
    <property type="evidence" value="ECO:0007669"/>
    <property type="project" value="InterPro"/>
</dbReference>
<evidence type="ECO:0000256" key="6">
    <source>
        <dbReference type="ARBA" id="ARBA00022840"/>
    </source>
</evidence>
<dbReference type="InterPro" id="IPR043428">
    <property type="entry name" value="LivM-like"/>
</dbReference>
<evidence type="ECO:0000313" key="11">
    <source>
        <dbReference type="EMBL" id="SHH14457.1"/>
    </source>
</evidence>
<dbReference type="GO" id="GO:0005886">
    <property type="term" value="C:plasma membrane"/>
    <property type="evidence" value="ECO:0007669"/>
    <property type="project" value="UniProtKB-SubCell"/>
</dbReference>
<evidence type="ECO:0000256" key="3">
    <source>
        <dbReference type="ARBA" id="ARBA00022475"/>
    </source>
</evidence>
<dbReference type="InterPro" id="IPR003439">
    <property type="entry name" value="ABC_transporter-like_ATP-bd"/>
</dbReference>
<evidence type="ECO:0000256" key="4">
    <source>
        <dbReference type="ARBA" id="ARBA00022692"/>
    </source>
</evidence>
<feature type="transmembrane region" description="Helical" evidence="9">
    <location>
        <begin position="228"/>
        <end position="247"/>
    </location>
</feature>
<dbReference type="PROSITE" id="PS50893">
    <property type="entry name" value="ABC_TRANSPORTER_2"/>
    <property type="match status" value="1"/>
</dbReference>
<evidence type="ECO:0000259" key="10">
    <source>
        <dbReference type="PROSITE" id="PS50893"/>
    </source>
</evidence>
<accession>A0A1M5QK39</accession>
<keyword evidence="12" id="KW-1185">Reference proteome</keyword>
<evidence type="ECO:0000256" key="7">
    <source>
        <dbReference type="ARBA" id="ARBA00022989"/>
    </source>
</evidence>
<proteinExistence type="predicted"/>
<feature type="transmembrane region" description="Helical" evidence="9">
    <location>
        <begin position="259"/>
        <end position="282"/>
    </location>
</feature>
<feature type="transmembrane region" description="Helical" evidence="9">
    <location>
        <begin position="57"/>
        <end position="79"/>
    </location>
</feature>
<evidence type="ECO:0000256" key="1">
    <source>
        <dbReference type="ARBA" id="ARBA00004651"/>
    </source>
</evidence>
<feature type="transmembrane region" description="Helical" evidence="9">
    <location>
        <begin position="100"/>
        <end position="124"/>
    </location>
</feature>
<feature type="domain" description="ABC transporter" evidence="10">
    <location>
        <begin position="372"/>
        <end position="620"/>
    </location>
</feature>
<evidence type="ECO:0000256" key="5">
    <source>
        <dbReference type="ARBA" id="ARBA00022741"/>
    </source>
</evidence>
<dbReference type="GO" id="GO:0016887">
    <property type="term" value="F:ATP hydrolysis activity"/>
    <property type="evidence" value="ECO:0007669"/>
    <property type="project" value="InterPro"/>
</dbReference>
<name>A0A1M5QK39_9BURK</name>
<evidence type="ECO:0000256" key="9">
    <source>
        <dbReference type="SAM" id="Phobius"/>
    </source>
</evidence>
<dbReference type="Proteomes" id="UP000184226">
    <property type="component" value="Unassembled WGS sequence"/>
</dbReference>
<evidence type="ECO:0000256" key="8">
    <source>
        <dbReference type="ARBA" id="ARBA00023136"/>
    </source>
</evidence>
<dbReference type="InterPro" id="IPR003593">
    <property type="entry name" value="AAA+_ATPase"/>
</dbReference>
<feature type="transmembrane region" description="Helical" evidence="9">
    <location>
        <begin position="178"/>
        <end position="198"/>
    </location>
</feature>
<keyword evidence="2" id="KW-0813">Transport</keyword>
<dbReference type="InterPro" id="IPR027417">
    <property type="entry name" value="P-loop_NTPase"/>
</dbReference>
<dbReference type="AlphaFoldDB" id="A0A1M5QK39"/>
<dbReference type="EMBL" id="FQXE01000002">
    <property type="protein sequence ID" value="SHH14457.1"/>
    <property type="molecule type" value="Genomic_DNA"/>
</dbReference>
<dbReference type="InterPro" id="IPR001851">
    <property type="entry name" value="ABC_transp_permease"/>
</dbReference>
<evidence type="ECO:0000313" key="12">
    <source>
        <dbReference type="Proteomes" id="UP000184226"/>
    </source>
</evidence>
<dbReference type="STRING" id="658167.SAMN04488135_102304"/>
<dbReference type="Pfam" id="PF00005">
    <property type="entry name" value="ABC_tran"/>
    <property type="match status" value="1"/>
</dbReference>
<sequence>MTIQQVDEIADEGRNWQARCARRQLRVAGCVVAIFLALAAIPLVSGGSFDLGRYEVAIAYIVVAIGMNIAFGYCGELILGYPTIMAVSAYTAGMLSAHKGWGVAATFPCAILAGTAAGLLIMGSGLRVRGWYLALITLFSVVVMPQLIVLGETWTGGEYGLTGILPIQFGGEPLSDGAMFELSLAILALVLLAVWNFLRSGWGTRLRALRDAPSGARAVGLNPLKLRLTVYIMSSIPAAVAGFYLAYAEQFISPDAFGMSLTLLLLTGVVLGGAGTLFGPIVGMVPLLALSFWVGPFSPFNAITLGLGLLIGTLVFPDGLIPSIGRLFKRGSIKKDTAAGSAADMHVPQDSHRSGQVTQLESAYATEQKMVVRIEDISVRFGAHQVLSGVTLTLKQGALTGLVGPNGSGKSTLLNAISGFIQPQQGRIFIGDKDLSGKAVHELALSGIGRTFQIPQLIEDATALENISLGLLGQRPGRILASIFRLPRLVQQGNDDLHRSLAMLAEVGLPASAISTPVAELPLGLKRIVEIGRAVVAEPTLLLLDEPAAGLNDEERLQLGHLLNNLKKRGITILVVEHNVPFVMQFCDDLALLEAGQISCHAATSAALPATLLDYLNHAPEQSKCA</sequence>
<feature type="transmembrane region" description="Helical" evidence="9">
    <location>
        <begin position="302"/>
        <end position="325"/>
    </location>
</feature>
<keyword evidence="5" id="KW-0547">Nucleotide-binding</keyword>
<dbReference type="SUPFAM" id="SSF52540">
    <property type="entry name" value="P-loop containing nucleoside triphosphate hydrolases"/>
    <property type="match status" value="1"/>
</dbReference>
<dbReference type="OrthoDB" id="9805029at2"/>
<keyword evidence="3" id="KW-1003">Cell membrane</keyword>
<dbReference type="Gene3D" id="3.40.50.300">
    <property type="entry name" value="P-loop containing nucleotide triphosphate hydrolases"/>
    <property type="match status" value="1"/>
</dbReference>
<dbReference type="Pfam" id="PF02653">
    <property type="entry name" value="BPD_transp_2"/>
    <property type="match status" value="1"/>
</dbReference>
<dbReference type="RefSeq" id="WP_073101943.1">
    <property type="nucleotide sequence ID" value="NZ_FQXE01000002.1"/>
</dbReference>
<dbReference type="PANTHER" id="PTHR45772:SF2">
    <property type="entry name" value="ABC TRANSPORTER ATP-BINDING PROTEIN"/>
    <property type="match status" value="1"/>
</dbReference>
<evidence type="ECO:0000256" key="2">
    <source>
        <dbReference type="ARBA" id="ARBA00022448"/>
    </source>
</evidence>
<dbReference type="PANTHER" id="PTHR45772">
    <property type="entry name" value="CONSERVED COMPONENT OF ABC TRANSPORTER FOR NATURAL AMINO ACIDS-RELATED"/>
    <property type="match status" value="1"/>
</dbReference>